<gene>
    <name evidence="10" type="ORF">EB837_16175</name>
</gene>
<dbReference type="Pfam" id="PF00345">
    <property type="entry name" value="PapD_N"/>
    <property type="match status" value="1"/>
</dbReference>
<evidence type="ECO:0000259" key="9">
    <source>
        <dbReference type="Pfam" id="PF02753"/>
    </source>
</evidence>
<feature type="signal peptide" evidence="7">
    <location>
        <begin position="1"/>
        <end position="26"/>
    </location>
</feature>
<evidence type="ECO:0000256" key="2">
    <source>
        <dbReference type="ARBA" id="ARBA00007399"/>
    </source>
</evidence>
<proteinExistence type="inferred from homology"/>
<evidence type="ECO:0000313" key="10">
    <source>
        <dbReference type="EMBL" id="ROU12336.1"/>
    </source>
</evidence>
<feature type="domain" description="Pili assembly chaperone N-terminal" evidence="8">
    <location>
        <begin position="28"/>
        <end position="150"/>
    </location>
</feature>
<dbReference type="PANTHER" id="PTHR30251:SF7">
    <property type="entry name" value="FIMBRIAE CHAPARONE"/>
    <property type="match status" value="1"/>
</dbReference>
<dbReference type="PANTHER" id="PTHR30251">
    <property type="entry name" value="PILUS ASSEMBLY CHAPERONE"/>
    <property type="match status" value="1"/>
</dbReference>
<dbReference type="InterPro" id="IPR013783">
    <property type="entry name" value="Ig-like_fold"/>
</dbReference>
<evidence type="ECO:0000256" key="3">
    <source>
        <dbReference type="ARBA" id="ARBA00022729"/>
    </source>
</evidence>
<evidence type="ECO:0000256" key="1">
    <source>
        <dbReference type="ARBA" id="ARBA00004418"/>
    </source>
</evidence>
<sequence length="254" mass="27993">MNPIKISLLLLLSAVFIASSGQYANAGIIASATRVIFVEGDNEKSLMLVNTNAYPVIVQTWVDDGDIKSTPDSTVAPFVSLPGVFKMHSGAMKGLRIVRNNLSLPDDRESVAWLNLYEIPPGKPTIPPYQTQVTLAMNTQMKIFYRPRSIAKKAGLAVNQLSFKVRKNGRSVSLTGKNDSLFHISFSKISLLANGKKYEVKQESNMMIAPLSQKTFEVEGAVESFNDNATVETSIIDDEGHQFSRTFSTESQRE</sequence>
<dbReference type="SUPFAM" id="SSF49354">
    <property type="entry name" value="PapD-like"/>
    <property type="match status" value="1"/>
</dbReference>
<dbReference type="InterPro" id="IPR008962">
    <property type="entry name" value="PapD-like_sf"/>
</dbReference>
<dbReference type="Gene3D" id="2.60.40.10">
    <property type="entry name" value="Immunoglobulins"/>
    <property type="match status" value="2"/>
</dbReference>
<feature type="chain" id="PRO_5017977566" evidence="7">
    <location>
        <begin position="27"/>
        <end position="254"/>
    </location>
</feature>
<comment type="caution">
    <text evidence="10">The sequence shown here is derived from an EMBL/GenBank/DDBJ whole genome shotgun (WGS) entry which is preliminary data.</text>
</comment>
<dbReference type="Proteomes" id="UP000268051">
    <property type="component" value="Unassembled WGS sequence"/>
</dbReference>
<comment type="similarity">
    <text evidence="2 6">Belongs to the periplasmic pilus chaperone family.</text>
</comment>
<dbReference type="GO" id="GO:0071555">
    <property type="term" value="P:cell wall organization"/>
    <property type="evidence" value="ECO:0007669"/>
    <property type="project" value="InterPro"/>
</dbReference>
<keyword evidence="5 6" id="KW-0143">Chaperone</keyword>
<dbReference type="InterPro" id="IPR036316">
    <property type="entry name" value="Pili_assmbl_chap_C_dom_sf"/>
</dbReference>
<dbReference type="OrthoDB" id="9131059at2"/>
<reference evidence="10 11" key="1">
    <citation type="submission" date="2018-10" db="EMBL/GenBank/DDBJ databases">
        <title>Horizontal transference of carbapenem resistance between Klebsiella pneumoniae and Kluyvera ascorbata during abdominal infection: a case report.</title>
        <authorList>
            <person name="Raro O.H.F."/>
            <person name="Lima-Morales D."/>
            <person name="Barth A.L."/>
            <person name="Paim T.G.S."/>
            <person name="Mott M.P."/>
            <person name="Riche C.V.W."/>
            <person name="Teixeira U.F."/>
            <person name="Waechter F."/>
            <person name="Dias C.A.G."/>
        </authorList>
    </citation>
    <scope>NUCLEOTIDE SEQUENCE [LARGE SCALE GENOMIC DNA]</scope>
    <source>
        <strain evidence="10 11">OT2</strain>
    </source>
</reference>
<dbReference type="InterPro" id="IPR016147">
    <property type="entry name" value="Pili_assmbl_chaperone_N"/>
</dbReference>
<keyword evidence="4" id="KW-0574">Periplasm</keyword>
<dbReference type="InterPro" id="IPR018046">
    <property type="entry name" value="Pili_assmbl_chaperone_CS"/>
</dbReference>
<protein>
    <submittedName>
        <fullName evidence="10">Molecular chaperone</fullName>
    </submittedName>
</protein>
<comment type="subcellular location">
    <subcellularLocation>
        <location evidence="1 6">Periplasm</location>
    </subcellularLocation>
</comment>
<dbReference type="PRINTS" id="PR00969">
    <property type="entry name" value="CHAPERONPILI"/>
</dbReference>
<dbReference type="InterPro" id="IPR001829">
    <property type="entry name" value="Pili_assmbl_chaperone_bac"/>
</dbReference>
<dbReference type="AlphaFoldDB" id="A0A3N2RXX0"/>
<keyword evidence="3 7" id="KW-0732">Signal</keyword>
<dbReference type="InterPro" id="IPR016148">
    <property type="entry name" value="Pili_assmbl_chaperone_C"/>
</dbReference>
<dbReference type="PROSITE" id="PS00635">
    <property type="entry name" value="PILI_CHAPERONE"/>
    <property type="match status" value="1"/>
</dbReference>
<evidence type="ECO:0000259" key="8">
    <source>
        <dbReference type="Pfam" id="PF00345"/>
    </source>
</evidence>
<evidence type="ECO:0000256" key="7">
    <source>
        <dbReference type="SAM" id="SignalP"/>
    </source>
</evidence>
<evidence type="ECO:0000313" key="11">
    <source>
        <dbReference type="Proteomes" id="UP000268051"/>
    </source>
</evidence>
<dbReference type="InterPro" id="IPR050643">
    <property type="entry name" value="Periplasmic_pilus_chap"/>
</dbReference>
<dbReference type="Pfam" id="PF02753">
    <property type="entry name" value="PapD_C"/>
    <property type="match status" value="1"/>
</dbReference>
<dbReference type="SUPFAM" id="SSF49584">
    <property type="entry name" value="Periplasmic chaperone C-domain"/>
    <property type="match status" value="1"/>
</dbReference>
<feature type="domain" description="Pili assembly chaperone C-terminal" evidence="9">
    <location>
        <begin position="177"/>
        <end position="241"/>
    </location>
</feature>
<accession>A0A3N2RXX0</accession>
<evidence type="ECO:0000256" key="5">
    <source>
        <dbReference type="ARBA" id="ARBA00023186"/>
    </source>
</evidence>
<evidence type="ECO:0000256" key="6">
    <source>
        <dbReference type="RuleBase" id="RU003918"/>
    </source>
</evidence>
<dbReference type="GO" id="GO:0030288">
    <property type="term" value="C:outer membrane-bounded periplasmic space"/>
    <property type="evidence" value="ECO:0007669"/>
    <property type="project" value="InterPro"/>
</dbReference>
<dbReference type="EMBL" id="RHFN01000018">
    <property type="protein sequence ID" value="ROU12336.1"/>
    <property type="molecule type" value="Genomic_DNA"/>
</dbReference>
<organism evidence="10 11">
    <name type="scientific">Kluyvera ascorbata</name>
    <dbReference type="NCBI Taxonomy" id="51288"/>
    <lineage>
        <taxon>Bacteria</taxon>
        <taxon>Pseudomonadati</taxon>
        <taxon>Pseudomonadota</taxon>
        <taxon>Gammaproteobacteria</taxon>
        <taxon>Enterobacterales</taxon>
        <taxon>Enterobacteriaceae</taxon>
        <taxon>Kluyvera</taxon>
    </lineage>
</organism>
<dbReference type="RefSeq" id="WP_123651869.1">
    <property type="nucleotide sequence ID" value="NZ_RHFN01000018.1"/>
</dbReference>
<evidence type="ECO:0000256" key="4">
    <source>
        <dbReference type="ARBA" id="ARBA00022764"/>
    </source>
</evidence>
<name>A0A3N2RXX0_9ENTR</name>